<comment type="caution">
    <text evidence="1">The sequence shown here is derived from an EMBL/GenBank/DDBJ whole genome shotgun (WGS) entry which is preliminary data.</text>
</comment>
<dbReference type="InterPro" id="IPR021223">
    <property type="entry name" value="AbiGi"/>
</dbReference>
<dbReference type="Proteomes" id="UP000270219">
    <property type="component" value="Unassembled WGS sequence"/>
</dbReference>
<reference evidence="1 2" key="1">
    <citation type="submission" date="2018-10" db="EMBL/GenBank/DDBJ databases">
        <title>Oceanobacillus sp. YLB-02 draft genome.</title>
        <authorList>
            <person name="Yu L."/>
        </authorList>
    </citation>
    <scope>NUCLEOTIDE SEQUENCE [LARGE SCALE GENOMIC DNA]</scope>
    <source>
        <strain evidence="1 2">YLB-02</strain>
    </source>
</reference>
<evidence type="ECO:0000313" key="1">
    <source>
        <dbReference type="EMBL" id="RLL46912.1"/>
    </source>
</evidence>
<protein>
    <submittedName>
        <fullName evidence="1">Uncharacterized protein</fullName>
    </submittedName>
</protein>
<accession>A0A498DKA3</accession>
<name>A0A498DKA3_9BACI</name>
<sequence>MELVQRYVSRELTHFVGRHLLESERFDLLIEIIKSGRLLHKHQEEPIQINIDAEGLEEIVNPAITCFADIPINDLSLHMEKYSNFGLAFKKEFLVKNGANPVLYIASNGMVESSFYKQDIVNREHFFKKSMKEYFETMDEIRAYLVKKEGSKAMLHAIEDLDSFFKRHFFAYLKPFDASRKDADEDNYYMEREWRIVGELKFTLEDVTRILVPEKYGKKIREVLPAYFGQISFTE</sequence>
<gene>
    <name evidence="1" type="ORF">D8M04_06865</name>
</gene>
<dbReference type="Pfam" id="PF10899">
    <property type="entry name" value="AbiGi"/>
    <property type="match status" value="1"/>
</dbReference>
<dbReference type="RefSeq" id="WP_121522163.1">
    <property type="nucleotide sequence ID" value="NZ_RCHR01000002.1"/>
</dbReference>
<dbReference type="OrthoDB" id="680500at2"/>
<organism evidence="1 2">
    <name type="scientific">Oceanobacillus piezotolerans</name>
    <dbReference type="NCBI Taxonomy" id="2448030"/>
    <lineage>
        <taxon>Bacteria</taxon>
        <taxon>Bacillati</taxon>
        <taxon>Bacillota</taxon>
        <taxon>Bacilli</taxon>
        <taxon>Bacillales</taxon>
        <taxon>Bacillaceae</taxon>
        <taxon>Oceanobacillus</taxon>
    </lineage>
</organism>
<dbReference type="EMBL" id="RCHR01000002">
    <property type="protein sequence ID" value="RLL46912.1"/>
    <property type="molecule type" value="Genomic_DNA"/>
</dbReference>
<proteinExistence type="predicted"/>
<dbReference type="AlphaFoldDB" id="A0A498DKA3"/>
<evidence type="ECO:0000313" key="2">
    <source>
        <dbReference type="Proteomes" id="UP000270219"/>
    </source>
</evidence>
<keyword evidence="2" id="KW-1185">Reference proteome</keyword>